<reference evidence="2" key="1">
    <citation type="journal article" date="2019" name="Int. J. Syst. Evol. Microbiol.">
        <title>The Global Catalogue of Microorganisms (GCM) 10K type strain sequencing project: providing services to taxonomists for standard genome sequencing and annotation.</title>
        <authorList>
            <consortium name="The Broad Institute Genomics Platform"/>
            <consortium name="The Broad Institute Genome Sequencing Center for Infectious Disease"/>
            <person name="Wu L."/>
            <person name="Ma J."/>
        </authorList>
    </citation>
    <scope>NUCLEOTIDE SEQUENCE [LARGE SCALE GENOMIC DNA]</scope>
    <source>
        <strain evidence="2">JCM 14370</strain>
    </source>
</reference>
<dbReference type="PANTHER" id="PTHR34352">
    <property type="entry name" value="PROTEIN YHFA"/>
    <property type="match status" value="1"/>
</dbReference>
<evidence type="ECO:0000313" key="2">
    <source>
        <dbReference type="Proteomes" id="UP000632222"/>
    </source>
</evidence>
<dbReference type="Proteomes" id="UP000632222">
    <property type="component" value="Unassembled WGS sequence"/>
</dbReference>
<dbReference type="InterPro" id="IPR003718">
    <property type="entry name" value="OsmC/Ohr_fam"/>
</dbReference>
<dbReference type="PANTHER" id="PTHR34352:SF1">
    <property type="entry name" value="PROTEIN YHFA"/>
    <property type="match status" value="1"/>
</dbReference>
<dbReference type="Gene3D" id="3.30.300.20">
    <property type="match status" value="1"/>
</dbReference>
<organism evidence="1 2">
    <name type="scientific">Deinococcus roseus</name>
    <dbReference type="NCBI Taxonomy" id="392414"/>
    <lineage>
        <taxon>Bacteria</taxon>
        <taxon>Thermotogati</taxon>
        <taxon>Deinococcota</taxon>
        <taxon>Deinococci</taxon>
        <taxon>Deinococcales</taxon>
        <taxon>Deinococcaceae</taxon>
        <taxon>Deinococcus</taxon>
    </lineage>
</organism>
<proteinExistence type="predicted"/>
<comment type="caution">
    <text evidence="1">The sequence shown here is derived from an EMBL/GenBank/DDBJ whole genome shotgun (WGS) entry which is preliminary data.</text>
</comment>
<keyword evidence="2" id="KW-1185">Reference proteome</keyword>
<accession>A0ABQ2CTI7</accession>
<dbReference type="Pfam" id="PF02566">
    <property type="entry name" value="OsmC"/>
    <property type="match status" value="1"/>
</dbReference>
<sequence>MVLHHLGEQRYVGMNETGQQVLFDNSDVKVGVRPMEALLGALAACTAVDVVEIMRKRKTPLATYRIEAEGERAEGIPARYIKVTLKHIGSGPGVTKEQLEKAAHLSHEKYCSVAASLNFPVEVTAEVEN</sequence>
<dbReference type="EMBL" id="BMOD01000001">
    <property type="protein sequence ID" value="GGJ17977.1"/>
    <property type="molecule type" value="Genomic_DNA"/>
</dbReference>
<dbReference type="InterPro" id="IPR015946">
    <property type="entry name" value="KH_dom-like_a/b"/>
</dbReference>
<evidence type="ECO:0008006" key="3">
    <source>
        <dbReference type="Google" id="ProtNLM"/>
    </source>
</evidence>
<protein>
    <recommendedName>
        <fullName evidence="3">Osmotically inducible protein OsmC</fullName>
    </recommendedName>
</protein>
<dbReference type="InterPro" id="IPR036102">
    <property type="entry name" value="OsmC/Ohrsf"/>
</dbReference>
<gene>
    <name evidence="1" type="ORF">GCM10008938_00080</name>
</gene>
<evidence type="ECO:0000313" key="1">
    <source>
        <dbReference type="EMBL" id="GGJ17977.1"/>
    </source>
</evidence>
<name>A0ABQ2CTI7_9DEIO</name>
<dbReference type="SUPFAM" id="SSF82784">
    <property type="entry name" value="OsmC-like"/>
    <property type="match status" value="1"/>
</dbReference>